<dbReference type="InterPro" id="IPR020821">
    <property type="entry name" value="ENPP1-3/EXOG-like_nuc-like"/>
</dbReference>
<dbReference type="HOGENOM" id="CLU_232316_0_0_1"/>
<evidence type="ECO:0000256" key="2">
    <source>
        <dbReference type="ARBA" id="ARBA00022722"/>
    </source>
</evidence>
<feature type="domain" description="ENPP1-3/EXOG-like endonuclease/phosphodiesterase" evidence="5">
    <location>
        <begin position="234"/>
        <end position="444"/>
    </location>
</feature>
<reference evidence="8" key="1">
    <citation type="submission" date="2011-05" db="EMBL/GenBank/DDBJ databases">
        <authorList>
            <person name="Richards S.R."/>
            <person name="Qu J."/>
            <person name="Jiang H."/>
            <person name="Jhangiani S.N."/>
            <person name="Agravi P."/>
            <person name="Goodspeed R."/>
            <person name="Gross S."/>
            <person name="Mandapat C."/>
            <person name="Jackson L."/>
            <person name="Mathew T."/>
            <person name="Pu L."/>
            <person name="Thornton R."/>
            <person name="Saada N."/>
            <person name="Wilczek-Boney K.B."/>
            <person name="Lee S."/>
            <person name="Kovar C."/>
            <person name="Wu Y."/>
            <person name="Scherer S.E."/>
            <person name="Worley K.C."/>
            <person name="Muzny D.M."/>
            <person name="Gibbs R."/>
        </authorList>
    </citation>
    <scope>NUCLEOTIDE SEQUENCE</scope>
    <source>
        <strain evidence="8">Brora</strain>
    </source>
</reference>
<feature type="domain" description="DNA/RNA non-specific endonuclease/pyrophosphatase/phosphodiesterase" evidence="6">
    <location>
        <begin position="679"/>
        <end position="894"/>
    </location>
</feature>
<dbReference type="InterPro" id="IPR044929">
    <property type="entry name" value="DNA/RNA_non-sp_Endonuclease_sf"/>
</dbReference>
<dbReference type="SMART" id="SM00892">
    <property type="entry name" value="Endonuclease_NS"/>
    <property type="match status" value="5"/>
</dbReference>
<keyword evidence="3" id="KW-0378">Hydrolase</keyword>
<feature type="domain" description="ENPP1-3/EXOG-like endonuclease/phosphodiesterase" evidence="5">
    <location>
        <begin position="1873"/>
        <end position="2080"/>
    </location>
</feature>
<evidence type="ECO:0000313" key="8">
    <source>
        <dbReference type="Proteomes" id="UP000014500"/>
    </source>
</evidence>
<feature type="region of interest" description="Disordered" evidence="4">
    <location>
        <begin position="529"/>
        <end position="569"/>
    </location>
</feature>
<feature type="region of interest" description="Disordered" evidence="4">
    <location>
        <begin position="1285"/>
        <end position="1431"/>
    </location>
</feature>
<comment type="similarity">
    <text evidence="1">Belongs to the DNA/RNA non-specific endonuclease family.</text>
</comment>
<dbReference type="GO" id="GO:0046872">
    <property type="term" value="F:metal ion binding"/>
    <property type="evidence" value="ECO:0007669"/>
    <property type="project" value="InterPro"/>
</dbReference>
<reference evidence="7" key="2">
    <citation type="submission" date="2015-02" db="UniProtKB">
        <authorList>
            <consortium name="EnsemblMetazoa"/>
        </authorList>
    </citation>
    <scope>IDENTIFICATION</scope>
</reference>
<proteinExistence type="inferred from homology"/>
<feature type="domain" description="DNA/RNA non-specific endonuclease/pyrophosphatase/phosphodiesterase" evidence="6">
    <location>
        <begin position="233"/>
        <end position="444"/>
    </location>
</feature>
<dbReference type="GO" id="GO:0006309">
    <property type="term" value="P:apoptotic DNA fragmentation"/>
    <property type="evidence" value="ECO:0007669"/>
    <property type="project" value="TreeGrafter"/>
</dbReference>
<dbReference type="GO" id="GO:0005634">
    <property type="term" value="C:nucleus"/>
    <property type="evidence" value="ECO:0007669"/>
    <property type="project" value="TreeGrafter"/>
</dbReference>
<dbReference type="STRING" id="126957.T1IX19"/>
<dbReference type="Pfam" id="PF01223">
    <property type="entry name" value="Endonuclease_NS"/>
    <property type="match status" value="5"/>
</dbReference>
<dbReference type="Gene3D" id="3.40.570.10">
    <property type="entry name" value="Extracellular Endonuclease, subunit A"/>
    <property type="match status" value="5"/>
</dbReference>
<dbReference type="SMART" id="SM00477">
    <property type="entry name" value="NUC"/>
    <property type="match status" value="5"/>
</dbReference>
<dbReference type="Proteomes" id="UP000014500">
    <property type="component" value="Unassembled WGS sequence"/>
</dbReference>
<keyword evidence="8" id="KW-1185">Reference proteome</keyword>
<sequence length="2106" mass="245946">MNHLRLLYLATTTTGLLGYLYTTLTQKHLHKVNAQPSHSPDKDDDCVALPSAKRHKSMTREEFFTKYYDRDLADNPVIKKVRDTPYHEEMQEFLENRRRKISAIKARQFAAETAADAAAGIRRSTPIDHTLKTRKYVQALRRQKKTTKKLEPGTWRPTEIKSNIAPQRKATFGTDPCLLGHGQGKRDIGRQRVPHRESVMQVDRVRRDLSWIRYLDGGVIFPYPMTGRRTLFEYDDFVVCYDNSMRAPCWSLEEITPKSGELSVDSAPAPEEIRVETWVPLEFRTEIADYNLMCGSVKLQFLAEFDLHTEDIDNPCVLTNVVPQVITGDESTVRNLWDEFRAYIVYLASTYERIFILTGCLYLPCERRNKRIVKYKLLGKKSIAIPTHFYKVIVYQNPDETFHFECYKFKNKAFKSHDLRKFLVQRDQLEKEAGFQIFNKIENANVKDWSTDKTFCTFTSTTPPPSMRYWATSAIGVCSCLYVSFAYKWRRNFMKVKAGPPLFTSDDEEIEEYPCDLNATQRRIYDFPDLELPASSDPPVDPKKAGRRRTPAVKRQQPDYPDCPAPNPPPATRVQPMAINWICNYRNPPTQNPEQLLAMQKRSEQERLEIIERKRIEEIEKEAQAEFDKPIPFEPEFLCSSPTKGSGASGHRATINWAPYAVGGKIFPHPKLQKRWLLEYEDFIMCYDNAKRVPCWVLEEVRYPMESAYDELWYNDPNRDEPRVPKDFRTTSTDYTDRQIENSITTHYLAEFHLRCFHRTEHCVCTNLAVQIVDNDERGQVDTVWDAIRLYIAHLARVVNSVHVLTGPLYLPQQRFDGKWTVKYNLVPGTEIAIPTHFFKAILAEDERRDEFLLECYIFENKHHYNLDTTQFNVTREELERKLGFRVFPEVPDTMRFWATFIGLGTCLYSTLANKWRQNFMKVNAQPDPDLQLEEIYCNTNTTQRIIPKRPRSCEPPTERPQHARKPAIKRLIPDYPEPPANLSYAEKQQNTRPSAIKRQKSNHPDFCALDWTPYTSGGKIFPHPKIQKRFLLEYNDFIVCYDNAKRAPCWTLEQVTQEKETAYNKDGRYKEEIRVPEEFRTGHEDYTCRRFADYFNVQFATEFYLHDYNRSDHSMCTNLLAQKMDHSYLYDPVWTVLRAYIKYLAFYFDNIYVLTGTLFLPQRNRDGKWRVKYDAIAGSEIAIPTHFFKVILCEHSNGTFRIECYRFENKIHESLDLRQFVVRKSELERQTGFRIFKGVDNRIITGRGPDKNFIKEISSSSSVIEEISSDSDIEEIYCSLNDEIPERPASRGPPAKPTCKKCPQPARKPATKRQIPVSPDRPAFPRLADYPTPYRSPPAKRQRRLSPQGFVPRSLLGSPPSENADNQWDFVPRSPLCSPPPENADNQWDFVPRSPLGSPPPENTDNQWDFVPRSPPGSPPPDRRRTDRKPSLRKRFLIEYNDFIVCYDNAKRAPCWTLEQVYSDMKNVYMDEQLDLCYDDEERVAEEFRTCHEDYTNRRFKNNFQGQLLTEFSHPNDNCLDHCVCTNLVAQKVNKDCPSEDSVWNIFRIYIRHLSEQFMYIYVLTGPLYLPRENYENGKWIVKYDIMAGSDIAIPTHFFKVLLCEHENGTFRLECYRFENKVHRNVNISQFNVRKRDLERQTGFRIFKDVENTLITGRETDKNFTESIHINSVLTSYNNPSMRYWATSAIGLGTCLYATFTNKWKRKFMTVTAQPSSSTSSDEEIHCDLNATQPISPERPTHGECRTPAIKRPESSQHRKQHLIKKRLKFDQPCDYATPYSSFPSTSTNWNLLPAFQCDLTSSDEEEETETETEYDYNEEYETGTPCKFCASSPTKESGAVGVHASLSWDSYASGGKIFPHPKIQKRFLIEYVDFVVCYDNLNRAPCWTLEQVTQVYKNVRDDVDCCNDNVEEDSIPEEFRTGQDDYEVNNFQHLAEYYLRWRQKSHLLVCSNLVVKRVDNDDPFAETVFDELRSYIAFLTQRNKNIYILSGPLYLPGKGEDDKWSVKYEVLDGSEIAIPTHFFKVLLCEDLNGRFSLECFRFENKVYDGVLDLRQFIVKKEDLERQVGFLIFKEVDERLITRCGPDEDYTTFYHITVCLTGDNC</sequence>
<keyword evidence="3" id="KW-0255">Endonuclease</keyword>
<dbReference type="SUPFAM" id="SSF54060">
    <property type="entry name" value="His-Me finger endonucleases"/>
    <property type="match status" value="5"/>
</dbReference>
<evidence type="ECO:0000256" key="4">
    <source>
        <dbReference type="SAM" id="MobiDB-lite"/>
    </source>
</evidence>
<dbReference type="GO" id="GO:0003676">
    <property type="term" value="F:nucleic acid binding"/>
    <property type="evidence" value="ECO:0007669"/>
    <property type="project" value="InterPro"/>
</dbReference>
<feature type="domain" description="DNA/RNA non-specific endonuclease/pyrophosphatase/phosphodiesterase" evidence="6">
    <location>
        <begin position="1440"/>
        <end position="1654"/>
    </location>
</feature>
<dbReference type="GO" id="GO:0004521">
    <property type="term" value="F:RNA endonuclease activity"/>
    <property type="evidence" value="ECO:0007669"/>
    <property type="project" value="TreeGrafter"/>
</dbReference>
<protein>
    <submittedName>
        <fullName evidence="7">Uncharacterized protein</fullName>
    </submittedName>
</protein>
<evidence type="ECO:0000256" key="3">
    <source>
        <dbReference type="ARBA" id="ARBA00022759"/>
    </source>
</evidence>
<dbReference type="PANTHER" id="PTHR13966:SF5">
    <property type="entry name" value="ENDONUCLEASE G, MITOCHONDRIAL"/>
    <property type="match status" value="1"/>
</dbReference>
<organism evidence="7 8">
    <name type="scientific">Strigamia maritima</name>
    <name type="common">European centipede</name>
    <name type="synonym">Geophilus maritimus</name>
    <dbReference type="NCBI Taxonomy" id="126957"/>
    <lineage>
        <taxon>Eukaryota</taxon>
        <taxon>Metazoa</taxon>
        <taxon>Ecdysozoa</taxon>
        <taxon>Arthropoda</taxon>
        <taxon>Myriapoda</taxon>
        <taxon>Chilopoda</taxon>
        <taxon>Pleurostigmophora</taxon>
        <taxon>Geophilomorpha</taxon>
        <taxon>Linotaeniidae</taxon>
        <taxon>Strigamia</taxon>
    </lineage>
</organism>
<dbReference type="PANTHER" id="PTHR13966">
    <property type="entry name" value="ENDONUCLEASE RELATED"/>
    <property type="match status" value="1"/>
</dbReference>
<dbReference type="GO" id="GO:0005743">
    <property type="term" value="C:mitochondrial inner membrane"/>
    <property type="evidence" value="ECO:0007669"/>
    <property type="project" value="TreeGrafter"/>
</dbReference>
<name>T1IX19_STRMM</name>
<evidence type="ECO:0000313" key="7">
    <source>
        <dbReference type="EnsemblMetazoa" id="SMAR005750-PA"/>
    </source>
</evidence>
<dbReference type="EMBL" id="JH431639">
    <property type="status" value="NOT_ANNOTATED_CDS"/>
    <property type="molecule type" value="Genomic_DNA"/>
</dbReference>
<dbReference type="InterPro" id="IPR001604">
    <property type="entry name" value="Endo_G_ENPP1-like_dom"/>
</dbReference>
<dbReference type="eggNOG" id="KOG3721">
    <property type="taxonomic scope" value="Eukaryota"/>
</dbReference>
<feature type="compositionally biased region" description="Basic and acidic residues" evidence="4">
    <location>
        <begin position="1422"/>
        <end position="1431"/>
    </location>
</feature>
<feature type="region of interest" description="Disordered" evidence="4">
    <location>
        <begin position="948"/>
        <end position="1000"/>
    </location>
</feature>
<dbReference type="InterPro" id="IPR044925">
    <property type="entry name" value="His-Me_finger_sf"/>
</dbReference>
<feature type="domain" description="ENPP1-3/EXOG-like endonuclease/phosphodiesterase" evidence="5">
    <location>
        <begin position="1441"/>
        <end position="1654"/>
    </location>
</feature>
<evidence type="ECO:0000256" key="1">
    <source>
        <dbReference type="ARBA" id="ARBA00010052"/>
    </source>
</evidence>
<keyword evidence="2" id="KW-0540">Nuclease</keyword>
<accession>T1IX19</accession>
<evidence type="ECO:0000259" key="6">
    <source>
        <dbReference type="SMART" id="SM00892"/>
    </source>
</evidence>
<dbReference type="EnsemblMetazoa" id="SMAR005750-RA">
    <property type="protein sequence ID" value="SMAR005750-PA"/>
    <property type="gene ID" value="SMAR005750"/>
</dbReference>
<feature type="domain" description="ENPP1-3/EXOG-like endonuclease/phosphodiesterase" evidence="5">
    <location>
        <begin position="680"/>
        <end position="894"/>
    </location>
</feature>
<feature type="domain" description="ENPP1-3/EXOG-like endonuclease/phosphodiesterase" evidence="5">
    <location>
        <begin position="1035"/>
        <end position="1243"/>
    </location>
</feature>
<dbReference type="InterPro" id="IPR040255">
    <property type="entry name" value="Non-specific_endonuclease"/>
</dbReference>
<evidence type="ECO:0000259" key="5">
    <source>
        <dbReference type="SMART" id="SM00477"/>
    </source>
</evidence>
<feature type="domain" description="DNA/RNA non-specific endonuclease/pyrophosphatase/phosphodiesterase" evidence="6">
    <location>
        <begin position="1872"/>
        <end position="2080"/>
    </location>
</feature>
<dbReference type="GO" id="GO:0000014">
    <property type="term" value="F:single-stranded DNA endodeoxyribonuclease activity"/>
    <property type="evidence" value="ECO:0007669"/>
    <property type="project" value="TreeGrafter"/>
</dbReference>
<feature type="domain" description="DNA/RNA non-specific endonuclease/pyrophosphatase/phosphodiesterase" evidence="6">
    <location>
        <begin position="1034"/>
        <end position="1243"/>
    </location>
</feature>